<comment type="caution">
    <text evidence="3">The sequence shown here is derived from an EMBL/GenBank/DDBJ whole genome shotgun (WGS) entry which is preliminary data.</text>
</comment>
<feature type="region of interest" description="Disordered" evidence="1">
    <location>
        <begin position="416"/>
        <end position="438"/>
    </location>
</feature>
<dbReference type="Pfam" id="PF17109">
    <property type="entry name" value="Goodbye"/>
    <property type="match status" value="1"/>
</dbReference>
<organism evidence="3 4">
    <name type="scientific">Sclerotinia nivalis</name>
    <dbReference type="NCBI Taxonomy" id="352851"/>
    <lineage>
        <taxon>Eukaryota</taxon>
        <taxon>Fungi</taxon>
        <taxon>Dikarya</taxon>
        <taxon>Ascomycota</taxon>
        <taxon>Pezizomycotina</taxon>
        <taxon>Leotiomycetes</taxon>
        <taxon>Helotiales</taxon>
        <taxon>Sclerotiniaceae</taxon>
        <taxon>Sclerotinia</taxon>
    </lineage>
</organism>
<evidence type="ECO:0000313" key="4">
    <source>
        <dbReference type="Proteomes" id="UP001152300"/>
    </source>
</evidence>
<accession>A0A9X0AY75</accession>
<dbReference type="EMBL" id="JAPEIS010000001">
    <property type="protein sequence ID" value="KAJ8070824.1"/>
    <property type="molecule type" value="Genomic_DNA"/>
</dbReference>
<evidence type="ECO:0000256" key="1">
    <source>
        <dbReference type="SAM" id="MobiDB-lite"/>
    </source>
</evidence>
<sequence>MSETPNSQAVQNTNTKSTKELWDDAIKECVQEHGIDVQKLSVDLDFEEEGDGVDEAVALFRNKRHPNDRKDKTIQAIKGFLNSLDSITGFIKEHVSGTSATPVQLVTGVVSHMIKATKDVSEDLDLINETFGSIHNASKDIAQLNHLSWKEDKFTTTAVEIFVTLFGFCWFTKDIFRKYSRRYKSTLVLMQFRESAVIKVVAISESIYLKLDDVLDAVKDGNEFKSSDFQVYWDNLSEKIKEIFKKQKFNFEGMSLIEKQTNKVKAQIVPGTSSWILNHTMYKGMDICGRPKNTISSCPRCYWFGKVFLHLLLLPAASKDSSFKSISLGSFRIEKTTGDEVAKYLWDEMIVKNFARNLEPRRNLYILLDGVENISSGNVEAQKMVEILQTLNCAATGIQIMMTHIPWIGKSQETDTKSPTTFTARGTSQAQAGFGPRNPYHVDLDGVGVQQKESLKKDLKLIIEYRIKNSKNLKGFKEKSIVDIKNDLMSINWPKETGARSMVDLVLSLIEQSGDDEAAARETLNNLKALDITVELLYRPIIEMVLEGRSQGEIRSIKKLFSWCTYAMQFIKCSSAPANLEIRSLFGGI</sequence>
<evidence type="ECO:0000313" key="3">
    <source>
        <dbReference type="EMBL" id="KAJ8070824.1"/>
    </source>
</evidence>
<proteinExistence type="predicted"/>
<dbReference type="Proteomes" id="UP001152300">
    <property type="component" value="Unassembled WGS sequence"/>
</dbReference>
<dbReference type="OrthoDB" id="6415790at2759"/>
<feature type="domain" description="Fungal STAND N-terminal Goodbye" evidence="2">
    <location>
        <begin position="22"/>
        <end position="139"/>
    </location>
</feature>
<feature type="compositionally biased region" description="Polar residues" evidence="1">
    <location>
        <begin position="417"/>
        <end position="431"/>
    </location>
</feature>
<evidence type="ECO:0000259" key="2">
    <source>
        <dbReference type="Pfam" id="PF17109"/>
    </source>
</evidence>
<dbReference type="AlphaFoldDB" id="A0A9X0AY75"/>
<reference evidence="3" key="1">
    <citation type="submission" date="2022-11" db="EMBL/GenBank/DDBJ databases">
        <title>Genome Resource of Sclerotinia nivalis Strain SnTB1, a Plant Pathogen Isolated from American Ginseng.</title>
        <authorList>
            <person name="Fan S."/>
        </authorList>
    </citation>
    <scope>NUCLEOTIDE SEQUENCE</scope>
    <source>
        <strain evidence="3">SnTB1</strain>
    </source>
</reference>
<keyword evidence="4" id="KW-1185">Reference proteome</keyword>
<protein>
    <recommendedName>
        <fullName evidence="2">Fungal STAND N-terminal Goodbye domain-containing protein</fullName>
    </recommendedName>
</protein>
<gene>
    <name evidence="3" type="ORF">OCU04_001185</name>
</gene>
<dbReference type="InterPro" id="IPR031350">
    <property type="entry name" value="Goodbye_dom"/>
</dbReference>
<name>A0A9X0AY75_9HELO</name>